<dbReference type="AlphaFoldDB" id="A0A552KFD3"/>
<reference evidence="3 4" key="1">
    <citation type="submission" date="2019-01" db="EMBL/GenBank/DDBJ databases">
        <title>Coherence of Microcystis species and biogeography revealed through population genomics.</title>
        <authorList>
            <person name="Perez-Carrascal O.M."/>
            <person name="Terrat Y."/>
            <person name="Giani A."/>
            <person name="Fortin N."/>
            <person name="Tromas N."/>
            <person name="Shapiro B.J."/>
        </authorList>
    </citation>
    <scope>NUCLEOTIDE SEQUENCE [LARGE SCALE GENOMIC DNA]</scope>
    <source>
        <strain evidence="3">Mf_QC_C_20070823_S10D</strain>
    </source>
</reference>
<evidence type="ECO:0000256" key="1">
    <source>
        <dbReference type="SAM" id="MobiDB-lite"/>
    </source>
</evidence>
<feature type="region of interest" description="Disordered" evidence="1">
    <location>
        <begin position="302"/>
        <end position="326"/>
    </location>
</feature>
<gene>
    <name evidence="3" type="ORF">EWV45_22075</name>
</gene>
<evidence type="ECO:0000313" key="3">
    <source>
        <dbReference type="EMBL" id="TRV06485.1"/>
    </source>
</evidence>
<dbReference type="Proteomes" id="UP000315868">
    <property type="component" value="Unassembled WGS sequence"/>
</dbReference>
<comment type="caution">
    <text evidence="3">The sequence shown here is derived from an EMBL/GenBank/DDBJ whole genome shotgun (WGS) entry which is preliminary data.</text>
</comment>
<feature type="compositionally biased region" description="Basic and acidic residues" evidence="1">
    <location>
        <begin position="305"/>
        <end position="318"/>
    </location>
</feature>
<proteinExistence type="predicted"/>
<accession>A0A552KFD3</accession>
<feature type="transmembrane region" description="Helical" evidence="2">
    <location>
        <begin position="24"/>
        <end position="43"/>
    </location>
</feature>
<feature type="transmembrane region" description="Helical" evidence="2">
    <location>
        <begin position="55"/>
        <end position="78"/>
    </location>
</feature>
<evidence type="ECO:0000313" key="4">
    <source>
        <dbReference type="Proteomes" id="UP000315868"/>
    </source>
</evidence>
<keyword evidence="2" id="KW-0472">Membrane</keyword>
<dbReference type="EMBL" id="SFAM01000213">
    <property type="protein sequence ID" value="TRV06485.1"/>
    <property type="molecule type" value="Genomic_DNA"/>
</dbReference>
<sequence length="326" mass="37697">MSQKNLNVSVLKYFYPLGKKVRNLIISLSTIAVILLLIDMVILNKECEKSGKDNSWACVISPICVEFYASIFVLAFTLSSIELAFRNEMLEEIQTIFQSSEATKYLKAVHPKVAIHREMVRSNLRQLDAHEQIKMLCLSETVRILNDDEIGKKVIVEKLQNNCQFKILTLHPDSLLLDCLNNVKFNRDRQNLVNNLSPLLKELSRELPGKVLQGSLEVRLHKDVFSPFCYFSSKQLELIWIYCLNSAGFEYPAFEILHIDIIKEISEHFETIWSKSSSSILFKFEKGEIIVDKVDHYLHGIQPEDEQKSQNREARENDESNFPNQQ</sequence>
<keyword evidence="2" id="KW-1133">Transmembrane helix</keyword>
<name>A0A552KFD3_9CHRO</name>
<evidence type="ECO:0000256" key="2">
    <source>
        <dbReference type="SAM" id="Phobius"/>
    </source>
</evidence>
<organism evidence="3 4">
    <name type="scientific">Microcystis flos-aquae Mf_QC_C_20070823_S10D</name>
    <dbReference type="NCBI Taxonomy" id="2486236"/>
    <lineage>
        <taxon>Bacteria</taxon>
        <taxon>Bacillati</taxon>
        <taxon>Cyanobacteriota</taxon>
        <taxon>Cyanophyceae</taxon>
        <taxon>Oscillatoriophycideae</taxon>
        <taxon>Chroococcales</taxon>
        <taxon>Microcystaceae</taxon>
        <taxon>Microcystis</taxon>
    </lineage>
</organism>
<keyword evidence="2" id="KW-0812">Transmembrane</keyword>
<protein>
    <submittedName>
        <fullName evidence="3">Uncharacterized protein</fullName>
    </submittedName>
</protein>